<dbReference type="EMBL" id="JABANO010005322">
    <property type="protein sequence ID" value="KAF4753714.1"/>
    <property type="molecule type" value="Genomic_DNA"/>
</dbReference>
<name>A0A7J6U7J4_PEROL</name>
<keyword evidence="1" id="KW-0732">Signal</keyword>
<keyword evidence="3" id="KW-1185">Reference proteome</keyword>
<dbReference type="AlphaFoldDB" id="A0A7J6U7J4"/>
<evidence type="ECO:0000256" key="1">
    <source>
        <dbReference type="SAM" id="SignalP"/>
    </source>
</evidence>
<feature type="signal peptide" evidence="1">
    <location>
        <begin position="1"/>
        <end position="20"/>
    </location>
</feature>
<feature type="chain" id="PRO_5029443383" evidence="1">
    <location>
        <begin position="21"/>
        <end position="105"/>
    </location>
</feature>
<sequence length="105" mass="11540">MTAFAYVILFTSSLVSAVTAIHSSGTKTDRKKSKGLTADRGSKIYADDDRCSIEASGVRLSMTHFPDRGDYAVQYMIGCIPEERLSYSIRVASRERKSKGGLKIL</sequence>
<reference evidence="2 3" key="1">
    <citation type="submission" date="2020-04" db="EMBL/GenBank/DDBJ databases">
        <title>Perkinsus olseni comparative genomics.</title>
        <authorList>
            <person name="Bogema D.R."/>
        </authorList>
    </citation>
    <scope>NUCLEOTIDE SEQUENCE [LARGE SCALE GENOMIC DNA]</scope>
    <source>
        <strain evidence="2 3">ATCC PRA-207</strain>
    </source>
</reference>
<evidence type="ECO:0000313" key="3">
    <source>
        <dbReference type="Proteomes" id="UP000553632"/>
    </source>
</evidence>
<dbReference type="Proteomes" id="UP000553632">
    <property type="component" value="Unassembled WGS sequence"/>
</dbReference>
<evidence type="ECO:0000313" key="2">
    <source>
        <dbReference type="EMBL" id="KAF4753714.1"/>
    </source>
</evidence>
<comment type="caution">
    <text evidence="2">The sequence shown here is derived from an EMBL/GenBank/DDBJ whole genome shotgun (WGS) entry which is preliminary data.</text>
</comment>
<gene>
    <name evidence="2" type="ORF">FOZ63_014725</name>
</gene>
<protein>
    <submittedName>
        <fullName evidence="2">Uncharacterized protein</fullName>
    </submittedName>
</protein>
<proteinExistence type="predicted"/>
<organism evidence="2 3">
    <name type="scientific">Perkinsus olseni</name>
    <name type="common">Perkinsus atlanticus</name>
    <dbReference type="NCBI Taxonomy" id="32597"/>
    <lineage>
        <taxon>Eukaryota</taxon>
        <taxon>Sar</taxon>
        <taxon>Alveolata</taxon>
        <taxon>Perkinsozoa</taxon>
        <taxon>Perkinsea</taxon>
        <taxon>Perkinsida</taxon>
        <taxon>Perkinsidae</taxon>
        <taxon>Perkinsus</taxon>
    </lineage>
</organism>
<accession>A0A7J6U7J4</accession>